<evidence type="ECO:0000259" key="6">
    <source>
        <dbReference type="Pfam" id="PF26254"/>
    </source>
</evidence>
<dbReference type="Pfam" id="PF26251">
    <property type="entry name" value="TPR_TRAPPC9-Trs120"/>
    <property type="match status" value="1"/>
</dbReference>
<sequence>MVRNTIYKQCFSSILSGDAMEFDFFSFVAPSRIQALACPFGRIRRHRFHSFLELLRRVSHIQLSDIPVGRATKKSSSFNPLAFPLGRIIYNFTTTLDDQQSLLEEYEYFRRIFVFIGVIDGSEQQDFAQLQSSLDAWQRRVPHASVAKCLVFDCSSESEGIYQDPRFVLGPRSNSSVNSVMRSILCDITAELLEEFSSLEFSLHARSVILSPMTEMPHLAPLQRTNSFSSMRSPRSSTTTPVSRTTSIPSVRSVTAVTDRSKSLSKGRIENQLGQLYLLAGRLPNALKHFANAIATTKSTSDYLWQGLSLELFTVCLVLMAQLHIDVQIPHNITAMFPSYTDRFNEHGPLKLDFLFSFIAETRNAIDQLYHKSTLQPNDSIPGLCFSESILRFSHLLTIVYVCNGLTDVALNHIISQSPLRSSKISASYVPSKATIYQWVIRARGQHLNYLSIRENCRIYGAMANMLGTIGFHRQRSKMLRDMLFNLTPSIVELRKQIAFKIGIHPEVVTMHTASSLDRSKIGFNILPLILEVCEEFGLLRLDGTVLNPETTKWGWTSLQFDVINELISFCEALADYQTILKLISLFFTISPSYSTSAQQNFLYKIFRKTCSFASNLGITIQTPYWDPFMITDMQYNGNPDFAEPRLVHVKASKANSSQGRSPFIYNPFLKKDTDHKKRNILVVDEPVFFNVYLRNPFHFSVDIQEIYLDTEGVEVKHSTCMSTLRPLSTEMVSLSIIPLEAGTLNVRGCNVKVFGCEPSVQYFYDKEKEKDALHISLEKIKHDFDEMRPPNVAKHQWSNIPKLSINLESLNFHIIEKQPTLIVSSKKFSISNLNFAEYETGELLYTIENVSNTKATHVRVSFDDNASKVYEQLKSDKNVTADLLYELQHEEYELPTFNVLNEQTFALQPGEKRQIHVNVFAKPISGMGAIIFESSCRNDDESDFYARHLKLPIALNLSKRVTLSGWSVLPDIEKNPNYCMLLLNFYNHHSDALRVSLKKREKDVIESRFVKPKADHVFFLRLKRFRMSEAQLNRDIPNLSFKQFVLSSGMKRSLENITALKRRFWVKQHLMEEIQAFWESDEQNRHGQVYMKYHSLTDDMTQQLLLPSIQISAHSKQNGETTSRVLPRKPFTLVLSFDSSEENLRYKLSWVLLSRDSPTTVDRHMGLIMDGPNEAKVSASEKRDNYLVIERNFFALTPGIYQIYISAKPESDDSPFSNCDVSEPIVLHIETS</sequence>
<feature type="domain" description="Trs120/TRAPPC9 N-terminal" evidence="4">
    <location>
        <begin position="25"/>
        <end position="332"/>
    </location>
</feature>
<dbReference type="InterPro" id="IPR013935">
    <property type="entry name" value="Trs120_TRAPPC9"/>
</dbReference>
<reference evidence="8 9" key="1">
    <citation type="journal article" date="2011" name="Science">
        <title>Comparative functional genomics of the fission yeasts.</title>
        <authorList>
            <person name="Rhind N."/>
            <person name="Chen Z."/>
            <person name="Yassour M."/>
            <person name="Thompson D.A."/>
            <person name="Haas B.J."/>
            <person name="Habib N."/>
            <person name="Wapinski I."/>
            <person name="Roy S."/>
            <person name="Lin M.F."/>
            <person name="Heiman D.I."/>
            <person name="Young S.K."/>
            <person name="Furuya K."/>
            <person name="Guo Y."/>
            <person name="Pidoux A."/>
            <person name="Chen H.M."/>
            <person name="Robbertse B."/>
            <person name="Goldberg J.M."/>
            <person name="Aoki K."/>
            <person name="Bayne E.H."/>
            <person name="Berlin A.M."/>
            <person name="Desjardins C.A."/>
            <person name="Dobbs E."/>
            <person name="Dukaj L."/>
            <person name="Fan L."/>
            <person name="FitzGerald M.G."/>
            <person name="French C."/>
            <person name="Gujja S."/>
            <person name="Hansen K."/>
            <person name="Keifenheim D."/>
            <person name="Levin J.Z."/>
            <person name="Mosher R.A."/>
            <person name="Mueller C.A."/>
            <person name="Pfiffner J."/>
            <person name="Priest M."/>
            <person name="Russ C."/>
            <person name="Smialowska A."/>
            <person name="Swoboda P."/>
            <person name="Sykes S.M."/>
            <person name="Vaughn M."/>
            <person name="Vengrova S."/>
            <person name="Yoder R."/>
            <person name="Zeng Q."/>
            <person name="Allshire R."/>
            <person name="Baulcombe D."/>
            <person name="Birren B.W."/>
            <person name="Brown W."/>
            <person name="Ekwall K."/>
            <person name="Kellis M."/>
            <person name="Leatherwood J."/>
            <person name="Levin H."/>
            <person name="Margalit H."/>
            <person name="Martienssen R."/>
            <person name="Nieduszynski C.A."/>
            <person name="Spatafora J.W."/>
            <person name="Friedman N."/>
            <person name="Dalgaard J.Z."/>
            <person name="Baumann P."/>
            <person name="Niki H."/>
            <person name="Regev A."/>
            <person name="Nusbaum C."/>
        </authorList>
    </citation>
    <scope>NUCLEOTIDE SEQUENCE [LARGE SCALE GENOMIC DNA]</scope>
    <source>
        <strain evidence="9">OY26 / ATCC MYA-4695 / CBS 11777 / NBRC 106824 / NRRL Y48691</strain>
    </source>
</reference>
<dbReference type="AlphaFoldDB" id="S9W127"/>
<comment type="subcellular location">
    <subcellularLocation>
        <location evidence="1">Golgi apparatus</location>
    </subcellularLocation>
</comment>
<dbReference type="OMA" id="EHSRDRM"/>
<dbReference type="GO" id="GO:0005802">
    <property type="term" value="C:trans-Golgi network"/>
    <property type="evidence" value="ECO:0007669"/>
    <property type="project" value="TreeGrafter"/>
</dbReference>
<accession>S9W127</accession>
<feature type="domain" description="Trs120/TRAPPC9 third Ig-like" evidence="7">
    <location>
        <begin position="975"/>
        <end position="1105"/>
    </location>
</feature>
<dbReference type="InterPro" id="IPR058563">
    <property type="entry name" value="Trs120_TRAPPC9_N"/>
</dbReference>
<dbReference type="Pfam" id="PF08626">
    <property type="entry name" value="TRAPPC9-Trs120"/>
    <property type="match status" value="1"/>
</dbReference>
<dbReference type="InterPro" id="IPR058567">
    <property type="entry name" value="Ig_TRAPPC9_Trs120_3rd"/>
</dbReference>
<evidence type="ECO:0000256" key="3">
    <source>
        <dbReference type="SAM" id="MobiDB-lite"/>
    </source>
</evidence>
<keyword evidence="2" id="KW-0333">Golgi apparatus</keyword>
<keyword evidence="9" id="KW-1185">Reference proteome</keyword>
<evidence type="ECO:0000256" key="1">
    <source>
        <dbReference type="ARBA" id="ARBA00004555"/>
    </source>
</evidence>
<proteinExistence type="predicted"/>
<evidence type="ECO:0000313" key="8">
    <source>
        <dbReference type="EMBL" id="EPY52174.1"/>
    </source>
</evidence>
<dbReference type="STRING" id="653667.S9W127"/>
<name>S9W127_SCHCR</name>
<feature type="domain" description="Trs120/TRAPPC9 TPR region" evidence="5">
    <location>
        <begin position="356"/>
        <end position="617"/>
    </location>
</feature>
<dbReference type="Proteomes" id="UP000015464">
    <property type="component" value="Unassembled WGS sequence"/>
</dbReference>
<evidence type="ECO:0000256" key="2">
    <source>
        <dbReference type="ARBA" id="ARBA00023034"/>
    </source>
</evidence>
<dbReference type="eggNOG" id="KOG1953">
    <property type="taxonomic scope" value="Eukaryota"/>
</dbReference>
<dbReference type="RefSeq" id="XP_013023557.1">
    <property type="nucleotide sequence ID" value="XM_013168103.1"/>
</dbReference>
<protein>
    <submittedName>
        <fullName evidence="8">TRAPP complex subunit Trs120</fullName>
    </submittedName>
</protein>
<dbReference type="PANTHER" id="PTHR21512:SF5">
    <property type="entry name" value="TRAFFICKING PROTEIN PARTICLE COMPLEX SUBUNIT 9"/>
    <property type="match status" value="1"/>
</dbReference>
<evidence type="ECO:0000313" key="9">
    <source>
        <dbReference type="Proteomes" id="UP000015464"/>
    </source>
</evidence>
<dbReference type="Pfam" id="PF26282">
    <property type="entry name" value="Ig_TRAPPC9-Trs120_3rd"/>
    <property type="match status" value="1"/>
</dbReference>
<organism evidence="8 9">
    <name type="scientific">Schizosaccharomyces cryophilus (strain OY26 / ATCC MYA-4695 / CBS 11777 / NBRC 106824 / NRRL Y48691)</name>
    <name type="common">Fission yeast</name>
    <dbReference type="NCBI Taxonomy" id="653667"/>
    <lineage>
        <taxon>Eukaryota</taxon>
        <taxon>Fungi</taxon>
        <taxon>Dikarya</taxon>
        <taxon>Ascomycota</taxon>
        <taxon>Taphrinomycotina</taxon>
        <taxon>Schizosaccharomycetes</taxon>
        <taxon>Schizosaccharomycetales</taxon>
        <taxon>Schizosaccharomycetaceae</taxon>
        <taxon>Schizosaccharomyces</taxon>
    </lineage>
</organism>
<dbReference type="Pfam" id="PF26254">
    <property type="entry name" value="Ig_TRAPPC9-Trs120_1st"/>
    <property type="match status" value="1"/>
</dbReference>
<dbReference type="HOGENOM" id="CLU_002231_0_0_1"/>
<dbReference type="Pfam" id="PF26280">
    <property type="entry name" value="Ig_TRAPPC9-Trs120_2nd"/>
    <property type="match status" value="1"/>
</dbReference>
<dbReference type="OrthoDB" id="27962at2759"/>
<dbReference type="InterPro" id="IPR058564">
    <property type="entry name" value="TPR_TRAPPC9_Trs120"/>
</dbReference>
<dbReference type="InterPro" id="IPR058565">
    <property type="entry name" value="Ig_TRAPPC9_Trs120_1st"/>
</dbReference>
<feature type="domain" description="Trs120/TRAPPC9 first Ig-like" evidence="6">
    <location>
        <begin position="652"/>
        <end position="816"/>
    </location>
</feature>
<evidence type="ECO:0000259" key="7">
    <source>
        <dbReference type="Pfam" id="PF26282"/>
    </source>
</evidence>
<dbReference type="EMBL" id="KE546990">
    <property type="protein sequence ID" value="EPY52174.1"/>
    <property type="molecule type" value="Genomic_DNA"/>
</dbReference>
<dbReference type="PANTHER" id="PTHR21512">
    <property type="entry name" value="TRAFFICKING PROTEIN PARTICLE COMPLEX SUBUNIT 9"/>
    <property type="match status" value="1"/>
</dbReference>
<evidence type="ECO:0000259" key="4">
    <source>
        <dbReference type="Pfam" id="PF08626"/>
    </source>
</evidence>
<evidence type="ECO:0000259" key="5">
    <source>
        <dbReference type="Pfam" id="PF26251"/>
    </source>
</evidence>
<feature type="region of interest" description="Disordered" evidence="3">
    <location>
        <begin position="227"/>
        <end position="249"/>
    </location>
</feature>
<gene>
    <name evidence="8" type="ORF">SPOG_04831</name>
</gene>
<dbReference type="GeneID" id="25039144"/>